<organism evidence="2 3">
    <name type="scientific">Trema orientale</name>
    <name type="common">Charcoal tree</name>
    <name type="synonym">Celtis orientalis</name>
    <dbReference type="NCBI Taxonomy" id="63057"/>
    <lineage>
        <taxon>Eukaryota</taxon>
        <taxon>Viridiplantae</taxon>
        <taxon>Streptophyta</taxon>
        <taxon>Embryophyta</taxon>
        <taxon>Tracheophyta</taxon>
        <taxon>Spermatophyta</taxon>
        <taxon>Magnoliopsida</taxon>
        <taxon>eudicotyledons</taxon>
        <taxon>Gunneridae</taxon>
        <taxon>Pentapetalae</taxon>
        <taxon>rosids</taxon>
        <taxon>fabids</taxon>
        <taxon>Rosales</taxon>
        <taxon>Cannabaceae</taxon>
        <taxon>Trema</taxon>
    </lineage>
</organism>
<keyword evidence="1" id="KW-0175">Coiled coil</keyword>
<dbReference type="Proteomes" id="UP000237000">
    <property type="component" value="Unassembled WGS sequence"/>
</dbReference>
<gene>
    <name evidence="2" type="ORF">TorRG33x02_216530</name>
</gene>
<dbReference type="InParanoid" id="A0A2P5EAI9"/>
<sequence>MARFRALEITFYLSNKAFPDSMVAEIANFLANFEQHCEQYEATQQDLSSEFLPERNQAEVLDCGIAKLEKQLTQRRAKKAQLRKRLQVLAGQAYTSK</sequence>
<evidence type="ECO:0000313" key="2">
    <source>
        <dbReference type="EMBL" id="PON82568.1"/>
    </source>
</evidence>
<dbReference type="AlphaFoldDB" id="A0A2P5EAI9"/>
<feature type="coiled-coil region" evidence="1">
    <location>
        <begin position="30"/>
        <end position="85"/>
    </location>
</feature>
<proteinExistence type="predicted"/>
<accession>A0A2P5EAI9</accession>
<evidence type="ECO:0000256" key="1">
    <source>
        <dbReference type="SAM" id="Coils"/>
    </source>
</evidence>
<dbReference type="EMBL" id="JXTC01000192">
    <property type="protein sequence ID" value="PON82568.1"/>
    <property type="molecule type" value="Genomic_DNA"/>
</dbReference>
<comment type="caution">
    <text evidence="2">The sequence shown here is derived from an EMBL/GenBank/DDBJ whole genome shotgun (WGS) entry which is preliminary data.</text>
</comment>
<name>A0A2P5EAI9_TREOI</name>
<evidence type="ECO:0000313" key="3">
    <source>
        <dbReference type="Proteomes" id="UP000237000"/>
    </source>
</evidence>
<reference evidence="3" key="1">
    <citation type="submission" date="2016-06" db="EMBL/GenBank/DDBJ databases">
        <title>Parallel loss of symbiosis genes in relatives of nitrogen-fixing non-legume Parasponia.</title>
        <authorList>
            <person name="Van Velzen R."/>
            <person name="Holmer R."/>
            <person name="Bu F."/>
            <person name="Rutten L."/>
            <person name="Van Zeijl A."/>
            <person name="Liu W."/>
            <person name="Santuari L."/>
            <person name="Cao Q."/>
            <person name="Sharma T."/>
            <person name="Shen D."/>
            <person name="Roswanjaya Y."/>
            <person name="Wardhani T."/>
            <person name="Kalhor M.S."/>
            <person name="Jansen J."/>
            <person name="Van den Hoogen J."/>
            <person name="Gungor B."/>
            <person name="Hartog M."/>
            <person name="Hontelez J."/>
            <person name="Verver J."/>
            <person name="Yang W.-C."/>
            <person name="Schijlen E."/>
            <person name="Repin R."/>
            <person name="Schilthuizen M."/>
            <person name="Schranz E."/>
            <person name="Heidstra R."/>
            <person name="Miyata K."/>
            <person name="Fedorova E."/>
            <person name="Kohlen W."/>
            <person name="Bisseling T."/>
            <person name="Smit S."/>
            <person name="Geurts R."/>
        </authorList>
    </citation>
    <scope>NUCLEOTIDE SEQUENCE [LARGE SCALE GENOMIC DNA]</scope>
    <source>
        <strain evidence="3">cv. RG33-2</strain>
    </source>
</reference>
<protein>
    <submittedName>
        <fullName evidence="2">Uncharacterized protein</fullName>
    </submittedName>
</protein>
<keyword evidence="3" id="KW-1185">Reference proteome</keyword>